<dbReference type="SUPFAM" id="SSF56219">
    <property type="entry name" value="DNase I-like"/>
    <property type="match status" value="1"/>
</dbReference>
<dbReference type="PANTHER" id="PTHR33481:SF1">
    <property type="entry name" value="ENDONUCLEASE_EXONUCLEASE_PHOSPHATASE DOMAIN-CONTAINING PROTEIN-RELATED"/>
    <property type="match status" value="1"/>
</dbReference>
<feature type="compositionally biased region" description="Basic and acidic residues" evidence="1">
    <location>
        <begin position="580"/>
        <end position="589"/>
    </location>
</feature>
<dbReference type="PANTHER" id="PTHR33481">
    <property type="entry name" value="REVERSE TRANSCRIPTASE"/>
    <property type="match status" value="1"/>
</dbReference>
<dbReference type="Proteomes" id="UP000249056">
    <property type="component" value="Unassembled WGS sequence"/>
</dbReference>
<dbReference type="InterPro" id="IPR036691">
    <property type="entry name" value="Endo/exonu/phosph_ase_sf"/>
</dbReference>
<dbReference type="InterPro" id="IPR005135">
    <property type="entry name" value="Endo/exonuclease/phosphatase"/>
</dbReference>
<gene>
    <name evidence="3" type="ORF">DID88_000752</name>
</gene>
<dbReference type="Gene3D" id="3.60.10.10">
    <property type="entry name" value="Endonuclease/exonuclease/phosphatase"/>
    <property type="match status" value="1"/>
</dbReference>
<evidence type="ECO:0000313" key="3">
    <source>
        <dbReference type="EMBL" id="RAL60127.1"/>
    </source>
</evidence>
<dbReference type="Pfam" id="PF14529">
    <property type="entry name" value="Exo_endo_phos_2"/>
    <property type="match status" value="1"/>
</dbReference>
<name>A0A395III2_9HELO</name>
<proteinExistence type="predicted"/>
<evidence type="ECO:0000313" key="4">
    <source>
        <dbReference type="Proteomes" id="UP000249056"/>
    </source>
</evidence>
<evidence type="ECO:0000256" key="1">
    <source>
        <dbReference type="SAM" id="MobiDB-lite"/>
    </source>
</evidence>
<dbReference type="OrthoDB" id="3527090at2759"/>
<dbReference type="AlphaFoldDB" id="A0A395III2"/>
<sequence length="607" mass="68918">MDLILDEIKTFNPDFKPIGTPFWLTPASKRAYQREGAIVVAFATKSEAELAIRKRLYIAGSSTRVEQFYETKPTTQCQKCQGFGHQDAYCRRNPSCGLCGASDSPTDSDIQIFNCQNGNKTFQIINIYNEADQAKENGFTIERCLYNISITQETILLGDFNAHHPWWDPFSKKSGNADQLAEWFEDQNLTLLNEPGISTFYRTNLLNPSVLDLTLASEGISPQIHNWQTLSDTGSDHAGILFELKGKEAPTTPNDESTARYNTKLANWEKFESILKSESLYSPILSTLDSITSTEEDSLNLLKDKDNYYSILDQAASELTKIIQKATERCIPKVISIKRAKPWWTPELKDLRKELGNAKQISESNPENPSFKEEYRIARNKYFQAIKTAKKNHWNEFLEKGDTQTIFKAMAYTKDFQDQRIPDISTENSFEGKCSAFRSTLFPPLSTTLKPQWEGYKQSKKWEWPNLSQTELSNACSARIQGKTPGPDGITQEIITKAYKAIPQTFFTLFSKLLNLGYHPQCWKQATGAILKKASKPDYSVPKAYRVIALLNCLGKISERILAQRLGFLAENHSSPTQEPNRRPAKEISSRCCTPINHRNRKKQASQ</sequence>
<reference evidence="3 4" key="1">
    <citation type="submission" date="2018-06" db="EMBL/GenBank/DDBJ databases">
        <title>Genome Sequence of the Brown Rot Fungal Pathogen Monilinia fructigena.</title>
        <authorList>
            <person name="Landi L."/>
            <person name="De Miccolis Angelini R.M."/>
            <person name="Pollastro S."/>
            <person name="Abate D."/>
            <person name="Faretra F."/>
            <person name="Romanazzi G."/>
        </authorList>
    </citation>
    <scope>NUCLEOTIDE SEQUENCE [LARGE SCALE GENOMIC DNA]</scope>
    <source>
        <strain evidence="3 4">Mfrg269</strain>
    </source>
</reference>
<evidence type="ECO:0000259" key="2">
    <source>
        <dbReference type="Pfam" id="PF14529"/>
    </source>
</evidence>
<keyword evidence="4" id="KW-1185">Reference proteome</keyword>
<protein>
    <recommendedName>
        <fullName evidence="2">Endonuclease/exonuclease/phosphatase domain-containing protein</fullName>
    </recommendedName>
</protein>
<organism evidence="3 4">
    <name type="scientific">Monilinia fructigena</name>
    <dbReference type="NCBI Taxonomy" id="38457"/>
    <lineage>
        <taxon>Eukaryota</taxon>
        <taxon>Fungi</taxon>
        <taxon>Dikarya</taxon>
        <taxon>Ascomycota</taxon>
        <taxon>Pezizomycotina</taxon>
        <taxon>Leotiomycetes</taxon>
        <taxon>Helotiales</taxon>
        <taxon>Sclerotiniaceae</taxon>
        <taxon>Monilinia</taxon>
    </lineage>
</organism>
<feature type="region of interest" description="Disordered" evidence="1">
    <location>
        <begin position="572"/>
        <end position="607"/>
    </location>
</feature>
<feature type="domain" description="Endonuclease/exonuclease/phosphatase" evidence="2">
    <location>
        <begin position="123"/>
        <end position="240"/>
    </location>
</feature>
<feature type="compositionally biased region" description="Basic residues" evidence="1">
    <location>
        <begin position="598"/>
        <end position="607"/>
    </location>
</feature>
<dbReference type="GO" id="GO:0003824">
    <property type="term" value="F:catalytic activity"/>
    <property type="evidence" value="ECO:0007669"/>
    <property type="project" value="InterPro"/>
</dbReference>
<dbReference type="EMBL" id="QKRW01000043">
    <property type="protein sequence ID" value="RAL60127.1"/>
    <property type="molecule type" value="Genomic_DNA"/>
</dbReference>
<comment type="caution">
    <text evidence="3">The sequence shown here is derived from an EMBL/GenBank/DDBJ whole genome shotgun (WGS) entry which is preliminary data.</text>
</comment>
<accession>A0A395III2</accession>